<organism evidence="2 3">
    <name type="scientific">Dactylosporangium salmoneum</name>
    <dbReference type="NCBI Taxonomy" id="53361"/>
    <lineage>
        <taxon>Bacteria</taxon>
        <taxon>Bacillati</taxon>
        <taxon>Actinomycetota</taxon>
        <taxon>Actinomycetes</taxon>
        <taxon>Micromonosporales</taxon>
        <taxon>Micromonosporaceae</taxon>
        <taxon>Dactylosporangium</taxon>
    </lineage>
</organism>
<dbReference type="RefSeq" id="WP_344617716.1">
    <property type="nucleotide sequence ID" value="NZ_BAAARV010000078.1"/>
</dbReference>
<keyword evidence="1" id="KW-1133">Transmembrane helix</keyword>
<dbReference type="EMBL" id="BAAARV010000078">
    <property type="protein sequence ID" value="GAA2375134.1"/>
    <property type="molecule type" value="Genomic_DNA"/>
</dbReference>
<evidence type="ECO:0000256" key="1">
    <source>
        <dbReference type="SAM" id="Phobius"/>
    </source>
</evidence>
<evidence type="ECO:0000313" key="2">
    <source>
        <dbReference type="EMBL" id="GAA2375134.1"/>
    </source>
</evidence>
<name>A0ABP5UFC4_9ACTN</name>
<sequence>MLFVAVGNPSAGGAVSAPLLPGLFAFCGLSADRRHRAHTMYFRDARHLEPIVAMSVRLVTCLAALLISARALRWSPSGERDEPTGEPNTVR</sequence>
<proteinExistence type="predicted"/>
<evidence type="ECO:0000313" key="3">
    <source>
        <dbReference type="Proteomes" id="UP001501444"/>
    </source>
</evidence>
<accession>A0ABP5UFC4</accession>
<keyword evidence="3" id="KW-1185">Reference proteome</keyword>
<protein>
    <submittedName>
        <fullName evidence="2">Uncharacterized protein</fullName>
    </submittedName>
</protein>
<keyword evidence="1" id="KW-0472">Membrane</keyword>
<comment type="caution">
    <text evidence="2">The sequence shown here is derived from an EMBL/GenBank/DDBJ whole genome shotgun (WGS) entry which is preliminary data.</text>
</comment>
<keyword evidence="1" id="KW-0812">Transmembrane</keyword>
<feature type="transmembrane region" description="Helical" evidence="1">
    <location>
        <begin position="51"/>
        <end position="72"/>
    </location>
</feature>
<dbReference type="Proteomes" id="UP001501444">
    <property type="component" value="Unassembled WGS sequence"/>
</dbReference>
<gene>
    <name evidence="2" type="ORF">GCM10010170_078510</name>
</gene>
<feature type="transmembrane region" description="Helical" evidence="1">
    <location>
        <begin position="12"/>
        <end position="31"/>
    </location>
</feature>
<reference evidence="3" key="1">
    <citation type="journal article" date="2019" name="Int. J. Syst. Evol. Microbiol.">
        <title>The Global Catalogue of Microorganisms (GCM) 10K type strain sequencing project: providing services to taxonomists for standard genome sequencing and annotation.</title>
        <authorList>
            <consortium name="The Broad Institute Genomics Platform"/>
            <consortium name="The Broad Institute Genome Sequencing Center for Infectious Disease"/>
            <person name="Wu L."/>
            <person name="Ma J."/>
        </authorList>
    </citation>
    <scope>NUCLEOTIDE SEQUENCE [LARGE SCALE GENOMIC DNA]</scope>
    <source>
        <strain evidence="3">JCM 3272</strain>
    </source>
</reference>